<dbReference type="InterPro" id="IPR007233">
    <property type="entry name" value="TRAPPC"/>
</dbReference>
<evidence type="ECO:0000256" key="1">
    <source>
        <dbReference type="ARBA" id="ARBA00022448"/>
    </source>
</evidence>
<proteinExistence type="inferred from homology"/>
<comment type="subcellular location">
    <subcellularLocation>
        <location evidence="6">Endoplasmic reticulum</location>
    </subcellularLocation>
    <subcellularLocation>
        <location evidence="6">Golgi apparatus</location>
        <location evidence="6">cis-Golgi network</location>
    </subcellularLocation>
</comment>
<evidence type="ECO:0000256" key="6">
    <source>
        <dbReference type="RuleBase" id="RU366065"/>
    </source>
</evidence>
<evidence type="ECO:0000313" key="8">
    <source>
        <dbReference type="Proteomes" id="UP000008076"/>
    </source>
</evidence>
<dbReference type="OMA" id="FENTINH"/>
<dbReference type="GO" id="GO:0005783">
    <property type="term" value="C:endoplasmic reticulum"/>
    <property type="evidence" value="ECO:0007669"/>
    <property type="project" value="UniProtKB-SubCell"/>
</dbReference>
<dbReference type="GeneID" id="5886024"/>
<comment type="subunit">
    <text evidence="6">Part of the multisubunit transport protein particle (TRAPP) complex.</text>
</comment>
<keyword evidence="2 6" id="KW-0256">Endoplasmic reticulum</keyword>
<dbReference type="Gene3D" id="3.30.450.70">
    <property type="match status" value="1"/>
</dbReference>
<sequence length="140" mass="16571">MKLYSLFIYSEAGICMYYYNFLKNEIPPQRLIEHQQFISGLIQSITNFCDCMNPLAISNTFECFCTDTYKFHYYQTPTNLRFVLLTDNLAPCYTSLLKEYYLNCYVPSISKNPLFTSEIENIKCPLLDKKTEDYFKTKND</sequence>
<reference evidence="8" key="1">
    <citation type="submission" date="2007-12" db="EMBL/GenBank/DDBJ databases">
        <title>Annotation of Entamoeba dispar SAW760.</title>
        <authorList>
            <person name="Lorenzi H."/>
            <person name="Inman J."/>
            <person name="Schobel S."/>
            <person name="Amedeo P."/>
            <person name="Caler E."/>
        </authorList>
    </citation>
    <scope>NUCLEOTIDE SEQUENCE [LARGE SCALE GENOMIC DNA]</scope>
    <source>
        <strain evidence="8">ATCC PRA-260 / SAW760</strain>
    </source>
</reference>
<evidence type="ECO:0000256" key="4">
    <source>
        <dbReference type="ARBA" id="ARBA00023034"/>
    </source>
</evidence>
<dbReference type="VEuPathDB" id="AmoebaDB:EDI_336730"/>
<dbReference type="eggNOG" id="KOG3368">
    <property type="taxonomic scope" value="Eukaryota"/>
</dbReference>
<dbReference type="OrthoDB" id="246406at2759"/>
<dbReference type="GO" id="GO:0006888">
    <property type="term" value="P:endoplasmic reticulum to Golgi vesicle-mediated transport"/>
    <property type="evidence" value="ECO:0007669"/>
    <property type="project" value="UniProtKB-UniRule"/>
</dbReference>
<keyword evidence="3 6" id="KW-0931">ER-Golgi transport</keyword>
<keyword evidence="1 6" id="KW-0813">Transport</keyword>
<evidence type="ECO:0000256" key="2">
    <source>
        <dbReference type="ARBA" id="ARBA00022824"/>
    </source>
</evidence>
<dbReference type="PANTHER" id="PTHR23249:SF16">
    <property type="entry name" value="TRAFFICKING PROTEIN PARTICLE COMPLEX SUBUNIT 1"/>
    <property type="match status" value="1"/>
</dbReference>
<keyword evidence="8" id="KW-1185">Reference proteome</keyword>
<dbReference type="Proteomes" id="UP000008076">
    <property type="component" value="Unassembled WGS sequence"/>
</dbReference>
<dbReference type="GO" id="GO:0030008">
    <property type="term" value="C:TRAPP complex"/>
    <property type="evidence" value="ECO:0007669"/>
    <property type="project" value="UniProtKB-UniRule"/>
</dbReference>
<dbReference type="SMART" id="SM01399">
    <property type="entry name" value="Sybindin"/>
    <property type="match status" value="1"/>
</dbReference>
<dbReference type="AlphaFoldDB" id="B0ERX8"/>
<comment type="similarity">
    <text evidence="5">Belongs to the TRAPP small subunits family. BET5 subfamily.</text>
</comment>
<gene>
    <name evidence="7" type="ORF">EDI_336730</name>
</gene>
<dbReference type="KEGG" id="edi:EDI_336730"/>
<dbReference type="SUPFAM" id="SSF64356">
    <property type="entry name" value="SNARE-like"/>
    <property type="match status" value="1"/>
</dbReference>
<dbReference type="InterPro" id="IPR011012">
    <property type="entry name" value="Longin-like_dom_sf"/>
</dbReference>
<accession>B0ERX8</accession>
<name>B0ERX8_ENTDS</name>
<dbReference type="RefSeq" id="XP_001740850.1">
    <property type="nucleotide sequence ID" value="XM_001740798.1"/>
</dbReference>
<evidence type="ECO:0000256" key="3">
    <source>
        <dbReference type="ARBA" id="ARBA00022892"/>
    </source>
</evidence>
<organism evidence="8">
    <name type="scientific">Entamoeba dispar (strain ATCC PRA-260 / SAW760)</name>
    <dbReference type="NCBI Taxonomy" id="370354"/>
    <lineage>
        <taxon>Eukaryota</taxon>
        <taxon>Amoebozoa</taxon>
        <taxon>Evosea</taxon>
        <taxon>Archamoebae</taxon>
        <taxon>Mastigamoebida</taxon>
        <taxon>Entamoebidae</taxon>
        <taxon>Entamoeba</taxon>
    </lineage>
</organism>
<protein>
    <recommendedName>
        <fullName evidence="6">Trafficking protein particle complex subunit</fullName>
    </recommendedName>
</protein>
<dbReference type="PANTHER" id="PTHR23249">
    <property type="entry name" value="TRAFFICKING PROTEIN PARTICLE COMPLEX SUBUNIT"/>
    <property type="match status" value="1"/>
</dbReference>
<dbReference type="Pfam" id="PF04099">
    <property type="entry name" value="Sybindin"/>
    <property type="match status" value="1"/>
</dbReference>
<dbReference type="EMBL" id="DS550549">
    <property type="protein sequence ID" value="EDR22773.1"/>
    <property type="molecule type" value="Genomic_DNA"/>
</dbReference>
<evidence type="ECO:0000256" key="5">
    <source>
        <dbReference type="ARBA" id="ARBA00038167"/>
    </source>
</evidence>
<keyword evidence="4 6" id="KW-0333">Golgi apparatus</keyword>
<dbReference type="GO" id="GO:0005794">
    <property type="term" value="C:Golgi apparatus"/>
    <property type="evidence" value="ECO:0007669"/>
    <property type="project" value="UniProtKB-SubCell"/>
</dbReference>
<evidence type="ECO:0000313" key="7">
    <source>
        <dbReference type="EMBL" id="EDR22773.1"/>
    </source>
</evidence>
<dbReference type="CDD" id="cd14855">
    <property type="entry name" value="TRAPPC1_MUM2"/>
    <property type="match status" value="1"/>
</dbReference>